<dbReference type="EMBL" id="CP000390">
    <property type="protein sequence ID" value="ABG65169.1"/>
    <property type="molecule type" value="Genomic_DNA"/>
</dbReference>
<proteinExistence type="predicted"/>
<reference evidence="1" key="1">
    <citation type="submission" date="2006-06" db="EMBL/GenBank/DDBJ databases">
        <title>Complete sequence of chromosome of Chelativorans sp. BNC1.</title>
        <authorList>
            <consortium name="US DOE Joint Genome Institute"/>
            <person name="Copeland A."/>
            <person name="Lucas S."/>
            <person name="Lapidus A."/>
            <person name="Barry K."/>
            <person name="Detter J.C."/>
            <person name="Glavina del Rio T."/>
            <person name="Hammon N."/>
            <person name="Israni S."/>
            <person name="Dalin E."/>
            <person name="Tice H."/>
            <person name="Pitluck S."/>
            <person name="Chertkov O."/>
            <person name="Brettin T."/>
            <person name="Bruce D."/>
            <person name="Han C."/>
            <person name="Tapia R."/>
            <person name="Gilna P."/>
            <person name="Schmutz J."/>
            <person name="Larimer F."/>
            <person name="Land M."/>
            <person name="Hauser L."/>
            <person name="Kyrpides N."/>
            <person name="Mikhailova N."/>
            <person name="Richardson P."/>
        </authorList>
    </citation>
    <scope>NUCLEOTIDE SEQUENCE</scope>
    <source>
        <strain evidence="1">BNC1</strain>
    </source>
</reference>
<gene>
    <name evidence="1" type="ordered locus">Meso_3802</name>
</gene>
<organism evidence="1">
    <name type="scientific">Chelativorans sp. (strain BNC1)</name>
    <dbReference type="NCBI Taxonomy" id="266779"/>
    <lineage>
        <taxon>Bacteria</taxon>
        <taxon>Pseudomonadati</taxon>
        <taxon>Pseudomonadota</taxon>
        <taxon>Alphaproteobacteria</taxon>
        <taxon>Hyphomicrobiales</taxon>
        <taxon>Phyllobacteriaceae</taxon>
        <taxon>Chelativorans</taxon>
    </lineage>
</organism>
<dbReference type="OrthoDB" id="7861987at2"/>
<accession>Q11BQ6</accession>
<dbReference type="STRING" id="266779.Meso_3802"/>
<sequence>MSEFDVEVIGAGSPRKPDGARKRTFRAARRLAQALLLRPRILVLSGSAAFVLVGGTPHVGWDYQCRHPMTPGQPCRSVDYCAYYGVQGRRIVFPEDGETCRVVNFLRIDWQRIV</sequence>
<dbReference type="KEGG" id="mes:Meso_3802"/>
<evidence type="ECO:0000313" key="1">
    <source>
        <dbReference type="EMBL" id="ABG65169.1"/>
    </source>
</evidence>
<name>Q11BQ6_CHESB</name>
<protein>
    <submittedName>
        <fullName evidence="1">Uncharacterized protein</fullName>
    </submittedName>
</protein>
<dbReference type="AlphaFoldDB" id="Q11BQ6"/>
<dbReference type="HOGENOM" id="CLU_2116623_0_0_5"/>